<comment type="caution">
    <text evidence="5">The sequence shown here is derived from an EMBL/GenBank/DDBJ whole genome shotgun (WGS) entry which is preliminary data.</text>
</comment>
<evidence type="ECO:0000313" key="5">
    <source>
        <dbReference type="EMBL" id="KAE8303966.1"/>
    </source>
</evidence>
<dbReference type="Proteomes" id="UP000001548">
    <property type="component" value="Unassembled WGS sequence"/>
</dbReference>
<dbReference type="Pfam" id="PF06423">
    <property type="entry name" value="GWT1"/>
    <property type="match status" value="1"/>
</dbReference>
<dbReference type="PANTHER" id="PTHR20661">
    <property type="entry name" value="PHOSPHATIDYLINOSITOL-GLYCAN BIOSYNTHESIS CLASS W PROTEIN"/>
    <property type="match status" value="1"/>
</dbReference>
<comment type="subcellular location">
    <subcellularLocation>
        <location evidence="1">Membrane</location>
        <topology evidence="1">Multi-pass membrane protein</topology>
    </subcellularLocation>
</comment>
<dbReference type="GO" id="GO:0032216">
    <property type="term" value="F:glucosaminyl-phosphatidylinositol O-acyltransferase activity"/>
    <property type="evidence" value="ECO:0000318"/>
    <property type="project" value="GO_Central"/>
</dbReference>
<evidence type="ECO:0000256" key="4">
    <source>
        <dbReference type="ARBA" id="ARBA00023136"/>
    </source>
</evidence>
<dbReference type="EMBL" id="AACB03000002">
    <property type="protein sequence ID" value="KAE8303966.1"/>
    <property type="molecule type" value="Genomic_DNA"/>
</dbReference>
<keyword evidence="2" id="KW-0812">Transmembrane</keyword>
<gene>
    <name evidence="5" type="ORF">GL50803_0086933</name>
</gene>
<sequence length="362" mass="40229">MAWVGSLLYVSPPVLKTVDTITTVISGYMVVLVAPRGRLCVLVTLTLLSSYGGAIECIALYAVTRYFRSHCTGTEIATASTSSNFRRALRLATLGFTAVCIHEIDTGILPAKHRKSTWEAGQLSLMDTGLGYFIISDSLSSINRSCPYWKGQLYLLVAGIVRVCIGFYLPGADKEEYGPYWNSFLTMLLVRVLGFLAKRLKRTQSLLCIGTLMGLNQVILSFYPQNPVLRFAGPWAALLGYFPLHVLTQLIFTIAQDHSNKNLKHLMILVLLCLFYFPSQAGVNAHFMSPAVVFLLLATTYCCWILTVHCPHDSVPPVRGQWAFLSANILTGAYKILKPRGIYFTLFEILYIEVFVLCLGQV</sequence>
<dbReference type="AlphaFoldDB" id="D3KHE6"/>
<dbReference type="InterPro" id="IPR009447">
    <property type="entry name" value="PIGW/GWT1"/>
</dbReference>
<evidence type="ECO:0000256" key="2">
    <source>
        <dbReference type="ARBA" id="ARBA00022692"/>
    </source>
</evidence>
<dbReference type="PANTHER" id="PTHR20661:SF0">
    <property type="entry name" value="PHOSPHATIDYLINOSITOL-GLYCAN BIOSYNTHESIS CLASS W PROTEIN"/>
    <property type="match status" value="1"/>
</dbReference>
<evidence type="ECO:0000256" key="3">
    <source>
        <dbReference type="ARBA" id="ARBA00022989"/>
    </source>
</evidence>
<evidence type="ECO:0000313" key="6">
    <source>
        <dbReference type="Proteomes" id="UP000001548"/>
    </source>
</evidence>
<accession>D3KHE6</accession>
<name>D3KHE6_GIAIC</name>
<keyword evidence="6" id="KW-1185">Reference proteome</keyword>
<keyword evidence="4" id="KW-0472">Membrane</keyword>
<protein>
    <submittedName>
        <fullName evidence="5">Uncharacterized protein</fullName>
    </submittedName>
</protein>
<dbReference type="GO" id="GO:0006506">
    <property type="term" value="P:GPI anchor biosynthetic process"/>
    <property type="evidence" value="ECO:0000318"/>
    <property type="project" value="GO_Central"/>
</dbReference>
<reference evidence="5 6" key="1">
    <citation type="journal article" date="2007" name="Science">
        <title>Genomic minimalism in the early diverging intestinal parasite Giardia lamblia.</title>
        <authorList>
            <person name="Morrison H.G."/>
            <person name="McArthur A.G."/>
            <person name="Gillin F.D."/>
            <person name="Aley S.B."/>
            <person name="Adam R.D."/>
            <person name="Olsen G.J."/>
            <person name="Best A.A."/>
            <person name="Cande W.Z."/>
            <person name="Chen F."/>
            <person name="Cipriano M.J."/>
            <person name="Davids B.J."/>
            <person name="Dawson S.C."/>
            <person name="Elmendorf H.G."/>
            <person name="Hehl A.B."/>
            <person name="Holder M.E."/>
            <person name="Huse S.M."/>
            <person name="Kim U.U."/>
            <person name="Lasek-Nesselquist E."/>
            <person name="Manning G."/>
            <person name="Nigam A."/>
            <person name="Nixon J.E."/>
            <person name="Palm D."/>
            <person name="Passamaneck N.E."/>
            <person name="Prabhu A."/>
            <person name="Reich C.I."/>
            <person name="Reiner D.S."/>
            <person name="Samuelson J."/>
            <person name="Svard S.G."/>
            <person name="Sogin M.L."/>
        </authorList>
    </citation>
    <scope>NUCLEOTIDE SEQUENCE [LARGE SCALE GENOMIC DNA]</scope>
    <source>
        <strain evidence="5 6">WB C6</strain>
    </source>
</reference>
<dbReference type="OMA" id="YCCWILT"/>
<organism evidence="5 6">
    <name type="scientific">Giardia intestinalis (strain ATCC 50803 / WB clone C6)</name>
    <name type="common">Giardia lamblia</name>
    <dbReference type="NCBI Taxonomy" id="184922"/>
    <lineage>
        <taxon>Eukaryota</taxon>
        <taxon>Metamonada</taxon>
        <taxon>Diplomonadida</taxon>
        <taxon>Hexamitidae</taxon>
        <taxon>Giardiinae</taxon>
        <taxon>Giardia</taxon>
    </lineage>
</organism>
<dbReference type="GO" id="GO:0016020">
    <property type="term" value="C:membrane"/>
    <property type="evidence" value="ECO:0007669"/>
    <property type="project" value="UniProtKB-SubCell"/>
</dbReference>
<evidence type="ECO:0000256" key="1">
    <source>
        <dbReference type="ARBA" id="ARBA00004141"/>
    </source>
</evidence>
<dbReference type="HOGENOM" id="CLU_766033_0_0_1"/>
<proteinExistence type="predicted"/>
<keyword evidence="3" id="KW-1133">Transmembrane helix</keyword>
<dbReference type="VEuPathDB" id="GiardiaDB:GL50803_86933"/>